<feature type="region of interest" description="Disordered" evidence="1">
    <location>
        <begin position="278"/>
        <end position="312"/>
    </location>
</feature>
<name>A0A6A5ZB42_9PLEO</name>
<feature type="domain" description="Wbp11/ELF5/Saf1 N-terminal" evidence="2">
    <location>
        <begin position="4"/>
        <end position="81"/>
    </location>
</feature>
<reference evidence="3" key="1">
    <citation type="journal article" date="2020" name="Stud. Mycol.">
        <title>101 Dothideomycetes genomes: a test case for predicting lifestyles and emergence of pathogens.</title>
        <authorList>
            <person name="Haridas S."/>
            <person name="Albert R."/>
            <person name="Binder M."/>
            <person name="Bloem J."/>
            <person name="Labutti K."/>
            <person name="Salamov A."/>
            <person name="Andreopoulos B."/>
            <person name="Baker S."/>
            <person name="Barry K."/>
            <person name="Bills G."/>
            <person name="Bluhm B."/>
            <person name="Cannon C."/>
            <person name="Castanera R."/>
            <person name="Culley D."/>
            <person name="Daum C."/>
            <person name="Ezra D."/>
            <person name="Gonzalez J."/>
            <person name="Henrissat B."/>
            <person name="Kuo A."/>
            <person name="Liang C."/>
            <person name="Lipzen A."/>
            <person name="Lutzoni F."/>
            <person name="Magnuson J."/>
            <person name="Mondo S."/>
            <person name="Nolan M."/>
            <person name="Ohm R."/>
            <person name="Pangilinan J."/>
            <person name="Park H.-J."/>
            <person name="Ramirez L."/>
            <person name="Alfaro M."/>
            <person name="Sun H."/>
            <person name="Tritt A."/>
            <person name="Yoshinaga Y."/>
            <person name="Zwiers L.-H."/>
            <person name="Turgeon B."/>
            <person name="Goodwin S."/>
            <person name="Spatafora J."/>
            <person name="Crous P."/>
            <person name="Grigoriev I."/>
        </authorList>
    </citation>
    <scope>NUCLEOTIDE SEQUENCE</scope>
    <source>
        <strain evidence="3">CBS 627.86</strain>
    </source>
</reference>
<evidence type="ECO:0000259" key="2">
    <source>
        <dbReference type="Pfam" id="PF09429"/>
    </source>
</evidence>
<dbReference type="InterPro" id="IPR019007">
    <property type="entry name" value="Wbp11/ELF5/Saf1_N"/>
</dbReference>
<dbReference type="Proteomes" id="UP000799770">
    <property type="component" value="Unassembled WGS sequence"/>
</dbReference>
<protein>
    <submittedName>
        <fullName evidence="3">WW domain binding protein 11-domain-containing protein</fullName>
    </submittedName>
</protein>
<feature type="compositionally biased region" description="Basic and acidic residues" evidence="1">
    <location>
        <begin position="59"/>
        <end position="87"/>
    </location>
</feature>
<keyword evidence="4" id="KW-1185">Reference proteome</keyword>
<feature type="compositionally biased region" description="Basic and acidic residues" evidence="1">
    <location>
        <begin position="96"/>
        <end position="105"/>
    </location>
</feature>
<dbReference type="OrthoDB" id="5597581at2759"/>
<sequence>MAKEKNYNPVQEAKKQEKAKQLKKQKATVQAQRTEKLARRNPNRIQRDIESLRQAAESGDIRPHERQRLQQLEKDLAAVNKAREALGEKAPQFRPQYEDRGDRGGRGGSRGRGRGGVLGKRGRDGERLHEESSDTDDDVGDIPMPRDTPPPIPHRKRGRDEPEAPQPEPKKAQIVYESAPVVRDLRKEAAKFVPAAVAQKLKLAKGQVEGRLLEPEEYERLEQEGYMKPAKSASPDVVKPPRTAQELELEAFLAANTDTAIEQAAEAAVEEAQHEMMAEEGKGKLETVENEGNVAERKLNQVEIEEVEDEDL</sequence>
<proteinExistence type="predicted"/>
<dbReference type="AlphaFoldDB" id="A0A6A5ZB42"/>
<dbReference type="GO" id="GO:0006396">
    <property type="term" value="P:RNA processing"/>
    <property type="evidence" value="ECO:0007669"/>
    <property type="project" value="InterPro"/>
</dbReference>
<feature type="compositionally biased region" description="Gly residues" evidence="1">
    <location>
        <begin position="106"/>
        <end position="119"/>
    </location>
</feature>
<feature type="region of interest" description="Disordered" evidence="1">
    <location>
        <begin position="1"/>
        <end position="176"/>
    </location>
</feature>
<feature type="compositionally biased region" description="Basic and acidic residues" evidence="1">
    <location>
        <begin position="1"/>
        <end position="20"/>
    </location>
</feature>
<evidence type="ECO:0000313" key="4">
    <source>
        <dbReference type="Proteomes" id="UP000799770"/>
    </source>
</evidence>
<gene>
    <name evidence="3" type="ORF">BDV96DRAFT_572684</name>
</gene>
<feature type="compositionally biased region" description="Basic and acidic residues" evidence="1">
    <location>
        <begin position="121"/>
        <end position="132"/>
    </location>
</feature>
<dbReference type="Pfam" id="PF09429">
    <property type="entry name" value="Wbp11"/>
    <property type="match status" value="1"/>
</dbReference>
<feature type="compositionally biased region" description="Acidic residues" evidence="1">
    <location>
        <begin position="303"/>
        <end position="312"/>
    </location>
</feature>
<evidence type="ECO:0000256" key="1">
    <source>
        <dbReference type="SAM" id="MobiDB-lite"/>
    </source>
</evidence>
<dbReference type="EMBL" id="ML977320">
    <property type="protein sequence ID" value="KAF2116692.1"/>
    <property type="molecule type" value="Genomic_DNA"/>
</dbReference>
<evidence type="ECO:0000313" key="3">
    <source>
        <dbReference type="EMBL" id="KAF2116692.1"/>
    </source>
</evidence>
<accession>A0A6A5ZB42</accession>
<feature type="compositionally biased region" description="Basic and acidic residues" evidence="1">
    <location>
        <begin position="278"/>
        <end position="287"/>
    </location>
</feature>
<organism evidence="3 4">
    <name type="scientific">Lophiotrema nucula</name>
    <dbReference type="NCBI Taxonomy" id="690887"/>
    <lineage>
        <taxon>Eukaryota</taxon>
        <taxon>Fungi</taxon>
        <taxon>Dikarya</taxon>
        <taxon>Ascomycota</taxon>
        <taxon>Pezizomycotina</taxon>
        <taxon>Dothideomycetes</taxon>
        <taxon>Pleosporomycetidae</taxon>
        <taxon>Pleosporales</taxon>
        <taxon>Lophiotremataceae</taxon>
        <taxon>Lophiotrema</taxon>
    </lineage>
</organism>